<comment type="caution">
    <text evidence="1">The sequence shown here is derived from an EMBL/GenBank/DDBJ whole genome shotgun (WGS) entry which is preliminary data.</text>
</comment>
<dbReference type="EMBL" id="BLXT01000751">
    <property type="protein sequence ID" value="GFN79950.1"/>
    <property type="molecule type" value="Genomic_DNA"/>
</dbReference>
<dbReference type="AlphaFoldDB" id="A0AAV3Y9P2"/>
<accession>A0AAV3Y9P2</accession>
<dbReference type="Proteomes" id="UP000735302">
    <property type="component" value="Unassembled WGS sequence"/>
</dbReference>
<gene>
    <name evidence="1" type="ORF">PoB_000645600</name>
</gene>
<sequence length="133" mass="14441">MQGESCVDSGEGQNLLLTTSFFGKILKTFRRFNALAVKSGTTLRPSGHNGRGKAHNPACTLDMSEGAGGELPHSTRANSRGYPASATCGQGLNKPLAASRGQFRMWDSRRHRKTNHRSISIHGAALWGFRIFL</sequence>
<evidence type="ECO:0000313" key="1">
    <source>
        <dbReference type="EMBL" id="GFN79950.1"/>
    </source>
</evidence>
<proteinExistence type="predicted"/>
<reference evidence="1 2" key="1">
    <citation type="journal article" date="2021" name="Elife">
        <title>Chloroplast acquisition without the gene transfer in kleptoplastic sea slugs, Plakobranchus ocellatus.</title>
        <authorList>
            <person name="Maeda T."/>
            <person name="Takahashi S."/>
            <person name="Yoshida T."/>
            <person name="Shimamura S."/>
            <person name="Takaki Y."/>
            <person name="Nagai Y."/>
            <person name="Toyoda A."/>
            <person name="Suzuki Y."/>
            <person name="Arimoto A."/>
            <person name="Ishii H."/>
            <person name="Satoh N."/>
            <person name="Nishiyama T."/>
            <person name="Hasebe M."/>
            <person name="Maruyama T."/>
            <person name="Minagawa J."/>
            <person name="Obokata J."/>
            <person name="Shigenobu S."/>
        </authorList>
    </citation>
    <scope>NUCLEOTIDE SEQUENCE [LARGE SCALE GENOMIC DNA]</scope>
</reference>
<organism evidence="1 2">
    <name type="scientific">Plakobranchus ocellatus</name>
    <dbReference type="NCBI Taxonomy" id="259542"/>
    <lineage>
        <taxon>Eukaryota</taxon>
        <taxon>Metazoa</taxon>
        <taxon>Spiralia</taxon>
        <taxon>Lophotrochozoa</taxon>
        <taxon>Mollusca</taxon>
        <taxon>Gastropoda</taxon>
        <taxon>Heterobranchia</taxon>
        <taxon>Euthyneura</taxon>
        <taxon>Panpulmonata</taxon>
        <taxon>Sacoglossa</taxon>
        <taxon>Placobranchoidea</taxon>
        <taxon>Plakobranchidae</taxon>
        <taxon>Plakobranchus</taxon>
    </lineage>
</organism>
<name>A0AAV3Y9P2_9GAST</name>
<protein>
    <submittedName>
        <fullName evidence="1">Uncharacterized protein</fullName>
    </submittedName>
</protein>
<keyword evidence="2" id="KW-1185">Reference proteome</keyword>
<evidence type="ECO:0000313" key="2">
    <source>
        <dbReference type="Proteomes" id="UP000735302"/>
    </source>
</evidence>